<dbReference type="KEGG" id="vnx:VNE69_08007"/>
<sequence>MYSTNNNENNIINLEDIKTLEKNFQLYVILFLFNTRPEKKFTAVNKFTEILAFKSYRLIFNLTKNYIINDTCDEVMLEKVIRKNIDLKINPECATDISEIFKKSTFNKAIVVRKECFDNTGETNKYVKRQKDINAFMPNLFEPSSRMDPPDHNISLN</sequence>
<protein>
    <submittedName>
        <fullName evidence="1">Uncharacterized protein</fullName>
    </submittedName>
</protein>
<dbReference type="EMBL" id="CP142733">
    <property type="protein sequence ID" value="WUR04249.1"/>
    <property type="molecule type" value="Genomic_DNA"/>
</dbReference>
<dbReference type="Proteomes" id="UP001334084">
    <property type="component" value="Chromosome 8"/>
</dbReference>
<evidence type="ECO:0000313" key="1">
    <source>
        <dbReference type="EMBL" id="WUR04249.1"/>
    </source>
</evidence>
<dbReference type="RefSeq" id="XP_065330394.1">
    <property type="nucleotide sequence ID" value="XM_065474322.1"/>
</dbReference>
<name>A0AAX4JE01_9MICR</name>
<evidence type="ECO:0000313" key="2">
    <source>
        <dbReference type="Proteomes" id="UP001334084"/>
    </source>
</evidence>
<dbReference type="GeneID" id="90542083"/>
<organism evidence="1 2">
    <name type="scientific">Vairimorpha necatrix</name>
    <dbReference type="NCBI Taxonomy" id="6039"/>
    <lineage>
        <taxon>Eukaryota</taxon>
        <taxon>Fungi</taxon>
        <taxon>Fungi incertae sedis</taxon>
        <taxon>Microsporidia</taxon>
        <taxon>Nosematidae</taxon>
        <taxon>Vairimorpha</taxon>
    </lineage>
</organism>
<dbReference type="AlphaFoldDB" id="A0AAX4JE01"/>
<proteinExistence type="predicted"/>
<accession>A0AAX4JE01</accession>
<reference evidence="1" key="1">
    <citation type="journal article" date="2024" name="BMC Genomics">
        <title>Functional annotation of a divergent genome using sequence and structure-based similarity.</title>
        <authorList>
            <person name="Svedberg D."/>
            <person name="Winiger R.R."/>
            <person name="Berg A."/>
            <person name="Sharma H."/>
            <person name="Tellgren-Roth C."/>
            <person name="Debrunner-Vossbrinck B.A."/>
            <person name="Vossbrinck C.R."/>
            <person name="Barandun J."/>
        </authorList>
    </citation>
    <scope>NUCLEOTIDE SEQUENCE</scope>
    <source>
        <strain evidence="1">Illinois isolate</strain>
    </source>
</reference>
<keyword evidence="2" id="KW-1185">Reference proteome</keyword>
<gene>
    <name evidence="1" type="ORF">VNE69_08007</name>
</gene>